<sequence>MIARAPPVPTGVVSQKIAFPCRQALSMRTNFTFLAWGQRQQTRPIFSTGHQTHLAEGIGSMGISILVFFTSSPDGVFASFSMVDVDQEPFSSVLGSRTLVSSYSF</sequence>
<reference evidence="1 2" key="1">
    <citation type="journal article" date="2016" name="Mol. Biol. Evol.">
        <title>Comparative Genomics of Early-Diverging Mushroom-Forming Fungi Provides Insights into the Origins of Lignocellulose Decay Capabilities.</title>
        <authorList>
            <person name="Nagy L.G."/>
            <person name="Riley R."/>
            <person name="Tritt A."/>
            <person name="Adam C."/>
            <person name="Daum C."/>
            <person name="Floudas D."/>
            <person name="Sun H."/>
            <person name="Yadav J.S."/>
            <person name="Pangilinan J."/>
            <person name="Larsson K.H."/>
            <person name="Matsuura K."/>
            <person name="Barry K."/>
            <person name="Labutti K."/>
            <person name="Kuo R."/>
            <person name="Ohm R.A."/>
            <person name="Bhattacharya S.S."/>
            <person name="Shirouzu T."/>
            <person name="Yoshinaga Y."/>
            <person name="Martin F.M."/>
            <person name="Grigoriev I.V."/>
            <person name="Hibbett D.S."/>
        </authorList>
    </citation>
    <scope>NUCLEOTIDE SEQUENCE [LARGE SCALE GENOMIC DNA]</scope>
    <source>
        <strain evidence="1 2">CBS 109695</strain>
    </source>
</reference>
<accession>A0A166IDN0</accession>
<dbReference type="EMBL" id="KV417561">
    <property type="protein sequence ID" value="KZP19702.1"/>
    <property type="molecule type" value="Genomic_DNA"/>
</dbReference>
<dbReference type="AlphaFoldDB" id="A0A166IDN0"/>
<proteinExistence type="predicted"/>
<keyword evidence="2" id="KW-1185">Reference proteome</keyword>
<organism evidence="1 2">
    <name type="scientific">Athelia psychrophila</name>
    <dbReference type="NCBI Taxonomy" id="1759441"/>
    <lineage>
        <taxon>Eukaryota</taxon>
        <taxon>Fungi</taxon>
        <taxon>Dikarya</taxon>
        <taxon>Basidiomycota</taxon>
        <taxon>Agaricomycotina</taxon>
        <taxon>Agaricomycetes</taxon>
        <taxon>Agaricomycetidae</taxon>
        <taxon>Atheliales</taxon>
        <taxon>Atheliaceae</taxon>
        <taxon>Athelia</taxon>
    </lineage>
</organism>
<name>A0A166IDN0_9AGAM</name>
<protein>
    <submittedName>
        <fullName evidence="1">Uncharacterized protein</fullName>
    </submittedName>
</protein>
<evidence type="ECO:0000313" key="1">
    <source>
        <dbReference type="EMBL" id="KZP19702.1"/>
    </source>
</evidence>
<gene>
    <name evidence="1" type="ORF">FIBSPDRAFT_556962</name>
</gene>
<evidence type="ECO:0000313" key="2">
    <source>
        <dbReference type="Proteomes" id="UP000076532"/>
    </source>
</evidence>
<dbReference type="Proteomes" id="UP000076532">
    <property type="component" value="Unassembled WGS sequence"/>
</dbReference>